<evidence type="ECO:0000313" key="5">
    <source>
        <dbReference type="EMBL" id="DBA00710.1"/>
    </source>
</evidence>
<dbReference type="InterPro" id="IPR001841">
    <property type="entry name" value="Znf_RING"/>
</dbReference>
<dbReference type="GO" id="GO:0031297">
    <property type="term" value="P:replication fork processing"/>
    <property type="evidence" value="ECO:0007669"/>
    <property type="project" value="TreeGrafter"/>
</dbReference>
<keyword evidence="1" id="KW-0863">Zinc-finger</keyword>
<reference evidence="5" key="1">
    <citation type="submission" date="2022-11" db="EMBL/GenBank/DDBJ databases">
        <authorList>
            <person name="Morgan W.R."/>
            <person name="Tartar A."/>
        </authorList>
    </citation>
    <scope>NUCLEOTIDE SEQUENCE</scope>
    <source>
        <strain evidence="5">ARSEF 373</strain>
    </source>
</reference>
<keyword evidence="1" id="KW-0479">Metal-binding</keyword>
<dbReference type="AlphaFoldDB" id="A0AAV2Z7U4"/>
<dbReference type="InterPro" id="IPR052639">
    <property type="entry name" value="TRAIP_ubiq-protein_ligase"/>
</dbReference>
<dbReference type="InterPro" id="IPR013083">
    <property type="entry name" value="Znf_RING/FYVE/PHD"/>
</dbReference>
<gene>
    <name evidence="5" type="ORF">N0F65_001181</name>
</gene>
<dbReference type="GO" id="GO:0090734">
    <property type="term" value="C:site of DNA damage"/>
    <property type="evidence" value="ECO:0007669"/>
    <property type="project" value="TreeGrafter"/>
</dbReference>
<reference evidence="5" key="2">
    <citation type="journal article" date="2023" name="Microbiol Resour">
        <title>Decontamination and Annotation of the Draft Genome Sequence of the Oomycete Lagenidium giganteum ARSEF 373.</title>
        <authorList>
            <person name="Morgan W.R."/>
            <person name="Tartar A."/>
        </authorList>
    </citation>
    <scope>NUCLEOTIDE SEQUENCE</scope>
    <source>
        <strain evidence="5">ARSEF 373</strain>
    </source>
</reference>
<feature type="region of interest" description="Disordered" evidence="3">
    <location>
        <begin position="233"/>
        <end position="304"/>
    </location>
</feature>
<dbReference type="Gene3D" id="3.30.40.10">
    <property type="entry name" value="Zinc/RING finger domain, C3HC4 (zinc finger)"/>
    <property type="match status" value="1"/>
</dbReference>
<protein>
    <recommendedName>
        <fullName evidence="4">RING-type domain-containing protein</fullName>
    </recommendedName>
</protein>
<feature type="coiled-coil region" evidence="2">
    <location>
        <begin position="109"/>
        <end position="167"/>
    </location>
</feature>
<sequence length="435" mass="49072">MAAKTQECHICLEELREHLAACPCCHVFHNACIVQALHVNLQCPICRRRVTERQLVNLFFEAPADATAMTRSCGGGGSMAMGARGVGYEGSKAQSAEVLVLTERVGMLMERLQRQNNQYELAVVEMKRLRSQSEQIMHDRQSLLRRIQHLEKNKTELTGQVAKYQMEASQQAETVRQLQVNQSIINYLNSCDDEVLEDEVQNPRELIVALKKACKFRHDQYEKVVKEKMRLKQMLQQQQMDGHASVPSRPSSSNSDQGDRRGKMKASTEPKRPFPHTDYAPFSHSAPQEHKKRKVESESSNDAMYARSADSAAFRASAYSDLNVRPGAAPRPTLARSIFNPSQYGSYNITPSPHPPVRPTDNSSLCRRGYDETGKLTNFMVPREQQKRATQPRQQAKPPTPTGMMQQSMLPSMLSRRQPGGGQEFTLTSWLRKGA</sequence>
<dbReference type="SUPFAM" id="SSF57850">
    <property type="entry name" value="RING/U-box"/>
    <property type="match status" value="1"/>
</dbReference>
<feature type="compositionally biased region" description="Basic and acidic residues" evidence="3">
    <location>
        <begin position="257"/>
        <end position="272"/>
    </location>
</feature>
<feature type="compositionally biased region" description="Low complexity" evidence="3">
    <location>
        <begin position="233"/>
        <end position="255"/>
    </location>
</feature>
<feature type="domain" description="RING-type" evidence="4">
    <location>
        <begin position="8"/>
        <end position="47"/>
    </location>
</feature>
<keyword evidence="6" id="KW-1185">Reference proteome</keyword>
<comment type="caution">
    <text evidence="5">The sequence shown here is derived from an EMBL/GenBank/DDBJ whole genome shotgun (WGS) entry which is preliminary data.</text>
</comment>
<evidence type="ECO:0000259" key="4">
    <source>
        <dbReference type="PROSITE" id="PS50089"/>
    </source>
</evidence>
<feature type="compositionally biased region" description="Low complexity" evidence="3">
    <location>
        <begin position="404"/>
        <end position="415"/>
    </location>
</feature>
<dbReference type="Proteomes" id="UP001146120">
    <property type="component" value="Unassembled WGS sequence"/>
</dbReference>
<keyword evidence="1" id="KW-0862">Zinc</keyword>
<evidence type="ECO:0000256" key="1">
    <source>
        <dbReference type="PROSITE-ProRule" id="PRU00175"/>
    </source>
</evidence>
<dbReference type="GO" id="GO:0061630">
    <property type="term" value="F:ubiquitin protein ligase activity"/>
    <property type="evidence" value="ECO:0007669"/>
    <property type="project" value="TreeGrafter"/>
</dbReference>
<organism evidence="5 6">
    <name type="scientific">Lagenidium giganteum</name>
    <dbReference type="NCBI Taxonomy" id="4803"/>
    <lineage>
        <taxon>Eukaryota</taxon>
        <taxon>Sar</taxon>
        <taxon>Stramenopiles</taxon>
        <taxon>Oomycota</taxon>
        <taxon>Peronosporomycetes</taxon>
        <taxon>Pythiales</taxon>
        <taxon>Pythiaceae</taxon>
    </lineage>
</organism>
<evidence type="ECO:0000256" key="3">
    <source>
        <dbReference type="SAM" id="MobiDB-lite"/>
    </source>
</evidence>
<dbReference type="PANTHER" id="PTHR46569">
    <property type="entry name" value="E3 UBIQUITIN-PROTEIN LIGASE TRAIP"/>
    <property type="match status" value="1"/>
</dbReference>
<dbReference type="GO" id="GO:0016567">
    <property type="term" value="P:protein ubiquitination"/>
    <property type="evidence" value="ECO:0007669"/>
    <property type="project" value="TreeGrafter"/>
</dbReference>
<feature type="region of interest" description="Disordered" evidence="3">
    <location>
        <begin position="345"/>
        <end position="435"/>
    </location>
</feature>
<evidence type="ECO:0000313" key="6">
    <source>
        <dbReference type="Proteomes" id="UP001146120"/>
    </source>
</evidence>
<dbReference type="GO" id="GO:0005634">
    <property type="term" value="C:nucleus"/>
    <property type="evidence" value="ECO:0007669"/>
    <property type="project" value="TreeGrafter"/>
</dbReference>
<dbReference type="GO" id="GO:0008270">
    <property type="term" value="F:zinc ion binding"/>
    <property type="evidence" value="ECO:0007669"/>
    <property type="project" value="UniProtKB-KW"/>
</dbReference>
<name>A0AAV2Z7U4_9STRA</name>
<accession>A0AAV2Z7U4</accession>
<dbReference type="PANTHER" id="PTHR46569:SF1">
    <property type="entry name" value="E3 UBIQUITIN-PROTEIN LIGASE RFWD3-RELATED"/>
    <property type="match status" value="1"/>
</dbReference>
<dbReference type="Pfam" id="PF13639">
    <property type="entry name" value="zf-RING_2"/>
    <property type="match status" value="1"/>
</dbReference>
<proteinExistence type="predicted"/>
<evidence type="ECO:0000256" key="2">
    <source>
        <dbReference type="SAM" id="Coils"/>
    </source>
</evidence>
<dbReference type="PROSITE" id="PS50089">
    <property type="entry name" value="ZF_RING_2"/>
    <property type="match status" value="1"/>
</dbReference>
<dbReference type="SMART" id="SM00184">
    <property type="entry name" value="RING"/>
    <property type="match status" value="1"/>
</dbReference>
<keyword evidence="2" id="KW-0175">Coiled coil</keyword>
<dbReference type="EMBL" id="DAKRPA010000059">
    <property type="protein sequence ID" value="DBA00710.1"/>
    <property type="molecule type" value="Genomic_DNA"/>
</dbReference>